<evidence type="ECO:0000313" key="2">
    <source>
        <dbReference type="Proteomes" id="UP000691718"/>
    </source>
</evidence>
<organism evidence="1 2">
    <name type="scientific">Parnassius apollo</name>
    <name type="common">Apollo butterfly</name>
    <name type="synonym">Papilio apollo</name>
    <dbReference type="NCBI Taxonomy" id="110799"/>
    <lineage>
        <taxon>Eukaryota</taxon>
        <taxon>Metazoa</taxon>
        <taxon>Ecdysozoa</taxon>
        <taxon>Arthropoda</taxon>
        <taxon>Hexapoda</taxon>
        <taxon>Insecta</taxon>
        <taxon>Pterygota</taxon>
        <taxon>Neoptera</taxon>
        <taxon>Endopterygota</taxon>
        <taxon>Lepidoptera</taxon>
        <taxon>Glossata</taxon>
        <taxon>Ditrysia</taxon>
        <taxon>Papilionoidea</taxon>
        <taxon>Papilionidae</taxon>
        <taxon>Parnassiinae</taxon>
        <taxon>Parnassini</taxon>
        <taxon>Parnassius</taxon>
        <taxon>Parnassius</taxon>
    </lineage>
</organism>
<dbReference type="AlphaFoldDB" id="A0A8S3W1K1"/>
<comment type="caution">
    <text evidence="1">The sequence shown here is derived from an EMBL/GenBank/DDBJ whole genome shotgun (WGS) entry which is preliminary data.</text>
</comment>
<protein>
    <submittedName>
        <fullName evidence="1">(apollo) hypothetical protein</fullName>
    </submittedName>
</protein>
<dbReference type="OrthoDB" id="7417113at2759"/>
<gene>
    <name evidence="1" type="ORF">PAPOLLO_LOCUS1003</name>
</gene>
<dbReference type="EMBL" id="CAJQZP010000058">
    <property type="protein sequence ID" value="CAG4935491.1"/>
    <property type="molecule type" value="Genomic_DNA"/>
</dbReference>
<reference evidence="1" key="1">
    <citation type="submission" date="2021-04" db="EMBL/GenBank/DDBJ databases">
        <authorList>
            <person name="Tunstrom K."/>
        </authorList>
    </citation>
    <scope>NUCLEOTIDE SEQUENCE</scope>
</reference>
<keyword evidence="2" id="KW-1185">Reference proteome</keyword>
<name>A0A8S3W1K1_PARAO</name>
<dbReference type="Proteomes" id="UP000691718">
    <property type="component" value="Unassembled WGS sequence"/>
</dbReference>
<accession>A0A8S3W1K1</accession>
<proteinExistence type="predicted"/>
<sequence>MSMNEIKNLKSEILFGSSHCSCISCDSFRCFAKRKVKVKTCSCSVCKDSTACLYYSKEEFFQKENQYTTPSKTSTVKYTVNKVFYPKRKSNYDKSKQDNLKNDISQNRNVNFSHEHLLNKAPDKISIQNIFGRIKQIYSACSCKVCECVATKAGSTVCRCKPCECNNCKCLMNKTDGRKKPTIQNSSPYAVHNNILNETTVDDMQIKYKLHTSYKKYENAIEGSSTPKYNNCKCKPCDCDDCKILTVKINDGRNSLIIKNAIYNESQESKPSKSIAKTRSKSCDCKPCQCDKCKPKYRISNTFVVASMEDNLQRNACSCAPCECSSCRQASTANTTSLMREISTAMTETCNNNCQCEPCFNETCRETLGSCQCASRNSVMNKPFVKDTQNIDIHRALVLEENSNDENNGPNYTISVLTDVLNTYQEKETERKKCDCKKLDCAICSSNINMINSTGSLTSPFHNVHNLSTLRVDAAQPKECKCISCECQICDKYKRFGHGVWKSDKYRSKCDCDICRCLYCGDLLKSESTTEMKYDNVNNKSTLHKRRPINLLFPKIQCRNELTTKNNNLNKIIYKNLNNNKLYYDENIKSSSSVYSILPAKENSYLLQSRNINSRTSSVIHKNNSYHSIIDNNVVTTFLNDIMQNDELNVFHFGTEVKEITKNSVSSAWSFPETPKNPSQLCFENIICNEGEKHNLKKFTPELQIFSSKQCIYCTMSPSTRAKNLEYDKGNQIIPQCFVQTNLVSINSRNNKSEINNNIDTKCKDIHNENELELSAKIVNNKAELLYWKTPTDLYALNKKLLKRFNKDLEERNILFKAKLLTSELLKILFKYQKANKEFESHIQR</sequence>
<evidence type="ECO:0000313" key="1">
    <source>
        <dbReference type="EMBL" id="CAG4935491.1"/>
    </source>
</evidence>